<organism evidence="3 4">
    <name type="scientific">Cellulomonas fimi (strain ATCC 484 / DSM 20113 / JCM 1341 / CCUG 24087 / LMG 16345 / NBRC 15513 / NCIMB 8980 / NCTC 7547 / NRS-133)</name>
    <dbReference type="NCBI Taxonomy" id="590998"/>
    <lineage>
        <taxon>Bacteria</taxon>
        <taxon>Bacillati</taxon>
        <taxon>Actinomycetota</taxon>
        <taxon>Actinomycetes</taxon>
        <taxon>Micrococcales</taxon>
        <taxon>Cellulomonadaceae</taxon>
        <taxon>Cellulomonas</taxon>
    </lineage>
</organism>
<dbReference type="RefSeq" id="WP_013771766.1">
    <property type="nucleotide sequence ID" value="NC_015514.1"/>
</dbReference>
<keyword evidence="2" id="KW-0812">Transmembrane</keyword>
<feature type="region of interest" description="Disordered" evidence="1">
    <location>
        <begin position="1"/>
        <end position="24"/>
    </location>
</feature>
<name>F4H610_CELFA</name>
<dbReference type="KEGG" id="cfi:Celf_2615"/>
<feature type="transmembrane region" description="Helical" evidence="2">
    <location>
        <begin position="167"/>
        <end position="187"/>
    </location>
</feature>
<feature type="transmembrane region" description="Helical" evidence="2">
    <location>
        <begin position="246"/>
        <end position="268"/>
    </location>
</feature>
<dbReference type="HOGENOM" id="CLU_349740_0_0_11"/>
<protein>
    <submittedName>
        <fullName evidence="3">Uncharacterized protein</fullName>
    </submittedName>
</protein>
<reference evidence="3 4" key="1">
    <citation type="submission" date="2011-04" db="EMBL/GenBank/DDBJ databases">
        <title>Complete sequence of Cellulomonas fimi ATCC 484.</title>
        <authorList>
            <consortium name="US DOE Joint Genome Institute"/>
            <person name="Lucas S."/>
            <person name="Han J."/>
            <person name="Lapidus A."/>
            <person name="Cheng J.-F."/>
            <person name="Goodwin L."/>
            <person name="Pitluck S."/>
            <person name="Peters L."/>
            <person name="Chertkov O."/>
            <person name="Detter J.C."/>
            <person name="Han C."/>
            <person name="Tapia R."/>
            <person name="Land M."/>
            <person name="Hauser L."/>
            <person name="Kyrpides N."/>
            <person name="Ivanova N."/>
            <person name="Ovchinnikova G."/>
            <person name="Pagani I."/>
            <person name="Mead D."/>
            <person name="Brumm P."/>
            <person name="Woyke T."/>
        </authorList>
    </citation>
    <scope>NUCLEOTIDE SEQUENCE [LARGE SCALE GENOMIC DNA]</scope>
    <source>
        <strain evidence="4">ATCC 484 / DSM 20113 / JCM 1341 / NBRC 15513 / NCIMB 8980 / NCTC 7547</strain>
    </source>
</reference>
<feature type="transmembrane region" description="Helical" evidence="2">
    <location>
        <begin position="325"/>
        <end position="347"/>
    </location>
</feature>
<feature type="transmembrane region" description="Helical" evidence="2">
    <location>
        <begin position="470"/>
        <end position="492"/>
    </location>
</feature>
<feature type="transmembrane region" description="Helical" evidence="2">
    <location>
        <begin position="399"/>
        <end position="417"/>
    </location>
</feature>
<evidence type="ECO:0000313" key="3">
    <source>
        <dbReference type="EMBL" id="AEE46740.1"/>
    </source>
</evidence>
<accession>F4H610</accession>
<feature type="transmembrane region" description="Helical" evidence="2">
    <location>
        <begin position="359"/>
        <end position="379"/>
    </location>
</feature>
<feature type="transmembrane region" description="Helical" evidence="2">
    <location>
        <begin position="53"/>
        <end position="79"/>
    </location>
</feature>
<keyword evidence="4" id="KW-1185">Reference proteome</keyword>
<evidence type="ECO:0000256" key="1">
    <source>
        <dbReference type="SAM" id="MobiDB-lite"/>
    </source>
</evidence>
<proteinExistence type="predicted"/>
<evidence type="ECO:0000313" key="4">
    <source>
        <dbReference type="Proteomes" id="UP000008460"/>
    </source>
</evidence>
<sequence>MSTTDSPDAALPEEAQTTTPARGLPVQEAAPTVEQTPPPAGQTTQIVVTAPNLGFLATPAIAAAASYGAMLLVAIIAGVVASSASPDSGAVPDGATTKLPFLLTGMALFGPLRAGGSANEGLASAYGQITLVPLSLTLVGLAAAWLVTSLRAVPSLTAKDRWRDSVSAGAILGVIGAVVAGVAKITWAADFDLLSADASIGVKPFEVLFGGLVVGTLGAALGYATAGGHLDLGRLGIRVPTLVGRAVANVATGTVAAAGIGAVVALVVGLVKIGFAGTVGLFLTVLPNALAYVATIGGLGSLTLTGDLASDGDNTLSLFTDDVPGALWLTLALVVIGVLVAGVRGLLASGPRDWRGAWVTPAVLAAACVVTILATKVSVSGAGDLGFIGSGAGGGSLQIAWVTVVIAAVWGLVIEVAERYAAPVVVALVPGLPGLYARVTKQDPAITGATLTGPDGSSAPRTVDSRKAKIIGFSVLGAAVLIGGAVGARAVVQNVVFTPAKPVEQYVAALEAGDVEGAFALADPDLPNARRTLLTNELYADVEGRPTGARITKVTTEGDRAFVTVQAKQDGSTVTQQFTLSKSGTQYLVFDRWELDAPQVPSFDASMVLPMDADELLVNGTTVERDSVSVLPGTYTLALAVPADAEGLLESPQVTVTVFPDGSVDGLDGSSFLTYDLTDEAVAAAEEQASQLLDECLASTVLDVDDCNLDVYDWRADEAVNVTWSSDGEPTFETSSFDMFSLTLYVTGTAKVTYDLPAAEYWEAEPGQSDTDDYWFEVSYGFSGGELHLAGLNGESFGD</sequence>
<feature type="transmembrane region" description="Helical" evidence="2">
    <location>
        <begin position="99"/>
        <end position="116"/>
    </location>
</feature>
<keyword evidence="2" id="KW-0472">Membrane</keyword>
<feature type="transmembrane region" description="Helical" evidence="2">
    <location>
        <begin position="128"/>
        <end position="147"/>
    </location>
</feature>
<keyword evidence="2" id="KW-1133">Transmembrane helix</keyword>
<dbReference type="AlphaFoldDB" id="F4H610"/>
<feature type="transmembrane region" description="Helical" evidence="2">
    <location>
        <begin position="207"/>
        <end position="226"/>
    </location>
</feature>
<evidence type="ECO:0000256" key="2">
    <source>
        <dbReference type="SAM" id="Phobius"/>
    </source>
</evidence>
<gene>
    <name evidence="3" type="ordered locus">Celf_2615</name>
</gene>
<dbReference type="Proteomes" id="UP000008460">
    <property type="component" value="Chromosome"/>
</dbReference>
<feature type="transmembrane region" description="Helical" evidence="2">
    <location>
        <begin position="280"/>
        <end position="305"/>
    </location>
</feature>
<dbReference type="EMBL" id="CP002666">
    <property type="protein sequence ID" value="AEE46740.1"/>
    <property type="molecule type" value="Genomic_DNA"/>
</dbReference>
<dbReference type="eggNOG" id="COG3087">
    <property type="taxonomic scope" value="Bacteria"/>
</dbReference>